<dbReference type="InterPro" id="IPR051457">
    <property type="entry name" value="2-oxoacid:Fd_oxidoreductase"/>
</dbReference>
<dbReference type="RefSeq" id="WP_298387595.1">
    <property type="nucleotide sequence ID" value="NZ_JBFSHR010000095.1"/>
</dbReference>
<dbReference type="InterPro" id="IPR011766">
    <property type="entry name" value="TPP_enzyme_TPP-bd"/>
</dbReference>
<reference evidence="4 5" key="1">
    <citation type="submission" date="2024-07" db="EMBL/GenBank/DDBJ databases">
        <title>Draft Genome Sequence of Ferrimicrobium acidiphilum Strain YE2023, Isolated from a Pulp of Bioleach Reactor.</title>
        <authorList>
            <person name="Elkina Y.A."/>
            <person name="Bulaeva A.G."/>
            <person name="Beletsky A.V."/>
            <person name="Mardanov A.V."/>
        </authorList>
    </citation>
    <scope>NUCLEOTIDE SEQUENCE [LARGE SCALE GENOMIC DNA]</scope>
    <source>
        <strain evidence="4 5">YE2023</strain>
    </source>
</reference>
<feature type="compositionally biased region" description="Polar residues" evidence="2">
    <location>
        <begin position="137"/>
        <end position="152"/>
    </location>
</feature>
<protein>
    <submittedName>
        <fullName evidence="4">2-oxoacid:ferredoxin oxidoreductase subunit beta</fullName>
    </submittedName>
</protein>
<dbReference type="InterPro" id="IPR029061">
    <property type="entry name" value="THDP-binding"/>
</dbReference>
<gene>
    <name evidence="4" type="ORF">AB6A68_13565</name>
</gene>
<dbReference type="CDD" id="cd03375">
    <property type="entry name" value="TPP_OGFOR"/>
    <property type="match status" value="1"/>
</dbReference>
<feature type="region of interest" description="Disordered" evidence="2">
    <location>
        <begin position="133"/>
        <end position="155"/>
    </location>
</feature>
<feature type="domain" description="Thiamine pyrophosphate enzyme TPP-binding" evidence="3">
    <location>
        <begin position="55"/>
        <end position="201"/>
    </location>
</feature>
<name>A0ABV3Y5L1_9ACTN</name>
<keyword evidence="5" id="KW-1185">Reference proteome</keyword>
<sequence>MPRIGVDIDRYLNRDVLPTVWCPGCGNGSIVQALGLALERMNLDPTQVVVVGGIGCSGRTPFYVRTNAMHTTHGRALAYSTGLKLAQPSLTVIVTMGDGDALAIGGNHFIHAARRNIDVTVLLYNNGIYGMTGGQEAPTSPHGSRTTTSPSGSLERPFDTMELALAAGATYVARTTTFDMQEMPLRIEEAVSHPGFSVVEILTQCPTYYGRLNRIGDATEMLKWERDVSDEGGAHILNREEMVGPLLTGVFRNERHEEYTEIYGRLCQENGGHYGADIA</sequence>
<accession>A0ABV3Y5L1</accession>
<dbReference type="Pfam" id="PF02775">
    <property type="entry name" value="TPP_enzyme_C"/>
    <property type="match status" value="1"/>
</dbReference>
<evidence type="ECO:0000313" key="4">
    <source>
        <dbReference type="EMBL" id="MEX6430853.1"/>
    </source>
</evidence>
<proteinExistence type="predicted"/>
<organism evidence="4 5">
    <name type="scientific">Ferrimicrobium acidiphilum</name>
    <dbReference type="NCBI Taxonomy" id="121039"/>
    <lineage>
        <taxon>Bacteria</taxon>
        <taxon>Bacillati</taxon>
        <taxon>Actinomycetota</taxon>
        <taxon>Acidimicrobiia</taxon>
        <taxon>Acidimicrobiales</taxon>
        <taxon>Acidimicrobiaceae</taxon>
        <taxon>Ferrimicrobium</taxon>
    </lineage>
</organism>
<evidence type="ECO:0000259" key="3">
    <source>
        <dbReference type="Pfam" id="PF02775"/>
    </source>
</evidence>
<keyword evidence="1" id="KW-0560">Oxidoreductase</keyword>
<evidence type="ECO:0000313" key="5">
    <source>
        <dbReference type="Proteomes" id="UP001560267"/>
    </source>
</evidence>
<dbReference type="Proteomes" id="UP001560267">
    <property type="component" value="Unassembled WGS sequence"/>
</dbReference>
<evidence type="ECO:0000256" key="2">
    <source>
        <dbReference type="SAM" id="MobiDB-lite"/>
    </source>
</evidence>
<comment type="caution">
    <text evidence="4">The sequence shown here is derived from an EMBL/GenBank/DDBJ whole genome shotgun (WGS) entry which is preliminary data.</text>
</comment>
<dbReference type="PANTHER" id="PTHR48084">
    <property type="entry name" value="2-OXOGLUTARATE OXIDOREDUCTASE SUBUNIT KORB-RELATED"/>
    <property type="match status" value="1"/>
</dbReference>
<dbReference type="Gene3D" id="3.40.50.970">
    <property type="match status" value="1"/>
</dbReference>
<dbReference type="EMBL" id="JBFSHR010000095">
    <property type="protein sequence ID" value="MEX6430853.1"/>
    <property type="molecule type" value="Genomic_DNA"/>
</dbReference>
<dbReference type="PANTHER" id="PTHR48084:SF1">
    <property type="entry name" value="2-OXOGLUTARATE SYNTHASE SUBUNIT KORB"/>
    <property type="match status" value="1"/>
</dbReference>
<evidence type="ECO:0000256" key="1">
    <source>
        <dbReference type="ARBA" id="ARBA00023002"/>
    </source>
</evidence>
<dbReference type="SUPFAM" id="SSF52518">
    <property type="entry name" value="Thiamin diphosphate-binding fold (THDP-binding)"/>
    <property type="match status" value="1"/>
</dbReference>